<keyword evidence="6" id="KW-0175">Coiled coil</keyword>
<proteinExistence type="predicted"/>
<evidence type="ECO:0000256" key="6">
    <source>
        <dbReference type="SAM" id="Coils"/>
    </source>
</evidence>
<dbReference type="InterPro" id="IPR048366">
    <property type="entry name" value="TNP-like_GBD"/>
</dbReference>
<dbReference type="Pfam" id="PF21787">
    <property type="entry name" value="TNP-like_RNaseH_N"/>
    <property type="match status" value="1"/>
</dbReference>
<dbReference type="AlphaFoldDB" id="A0AA38M4W9"/>
<dbReference type="SMART" id="SM00980">
    <property type="entry name" value="THAP"/>
    <property type="match status" value="1"/>
</dbReference>
<evidence type="ECO:0000256" key="1">
    <source>
        <dbReference type="ARBA" id="ARBA00022723"/>
    </source>
</evidence>
<evidence type="ECO:0000259" key="7">
    <source>
        <dbReference type="PROSITE" id="PS50950"/>
    </source>
</evidence>
<name>A0AA38M4W9_9CUCU</name>
<dbReference type="Proteomes" id="UP001168821">
    <property type="component" value="Unassembled WGS sequence"/>
</dbReference>
<protein>
    <recommendedName>
        <fullName evidence="7">THAP-type domain-containing protein</fullName>
    </recommendedName>
</protein>
<dbReference type="Pfam" id="PF12017">
    <property type="entry name" value="Tnp_P_element"/>
    <property type="match status" value="1"/>
</dbReference>
<dbReference type="GO" id="GO:0003677">
    <property type="term" value="F:DNA binding"/>
    <property type="evidence" value="ECO:0007669"/>
    <property type="project" value="UniProtKB-UniRule"/>
</dbReference>
<keyword evidence="2 5" id="KW-0863">Zinc-finger</keyword>
<dbReference type="InterPro" id="IPR048365">
    <property type="entry name" value="TNP-like_RNaseH_N"/>
</dbReference>
<dbReference type="EMBL" id="JALNTZ010000008">
    <property type="protein sequence ID" value="KAJ3642999.1"/>
    <property type="molecule type" value="Genomic_DNA"/>
</dbReference>
<dbReference type="InterPro" id="IPR038441">
    <property type="entry name" value="THAP_Znf_sf"/>
</dbReference>
<dbReference type="GO" id="GO:0008270">
    <property type="term" value="F:zinc ion binding"/>
    <property type="evidence" value="ECO:0007669"/>
    <property type="project" value="UniProtKB-KW"/>
</dbReference>
<evidence type="ECO:0000256" key="5">
    <source>
        <dbReference type="PROSITE-ProRule" id="PRU00309"/>
    </source>
</evidence>
<gene>
    <name evidence="8" type="ORF">Zmor_025740</name>
</gene>
<dbReference type="SUPFAM" id="SSF57716">
    <property type="entry name" value="Glucocorticoid receptor-like (DNA-binding domain)"/>
    <property type="match status" value="1"/>
</dbReference>
<dbReference type="SMART" id="SM00692">
    <property type="entry name" value="DM3"/>
    <property type="match status" value="1"/>
</dbReference>
<dbReference type="Pfam" id="PF05485">
    <property type="entry name" value="THAP"/>
    <property type="match status" value="1"/>
</dbReference>
<dbReference type="InterPro" id="IPR048367">
    <property type="entry name" value="TNP-like_RNaseH_C"/>
</dbReference>
<feature type="domain" description="THAP-type" evidence="7">
    <location>
        <begin position="1"/>
        <end position="79"/>
    </location>
</feature>
<comment type="caution">
    <text evidence="8">The sequence shown here is derived from an EMBL/GenBank/DDBJ whole genome shotgun (WGS) entry which is preliminary data.</text>
</comment>
<evidence type="ECO:0000313" key="9">
    <source>
        <dbReference type="Proteomes" id="UP001168821"/>
    </source>
</evidence>
<dbReference type="InterPro" id="IPR021896">
    <property type="entry name" value="THAP9-like_HTH"/>
</dbReference>
<feature type="coiled-coil region" evidence="6">
    <location>
        <begin position="180"/>
        <end position="214"/>
    </location>
</feature>
<dbReference type="Pfam" id="PF21788">
    <property type="entry name" value="TNP-like_GBD"/>
    <property type="match status" value="1"/>
</dbReference>
<accession>A0AA38M4W9</accession>
<dbReference type="Pfam" id="PF21789">
    <property type="entry name" value="TNP-like_RNaseH_C"/>
    <property type="match status" value="1"/>
</dbReference>
<dbReference type="Pfam" id="PF22824">
    <property type="entry name" value="THAP9_C"/>
    <property type="match status" value="1"/>
</dbReference>
<keyword evidence="1" id="KW-0479">Metal-binding</keyword>
<evidence type="ECO:0000256" key="2">
    <source>
        <dbReference type="ARBA" id="ARBA00022771"/>
    </source>
</evidence>
<evidence type="ECO:0000313" key="8">
    <source>
        <dbReference type="EMBL" id="KAJ3642999.1"/>
    </source>
</evidence>
<dbReference type="InterPro" id="IPR006612">
    <property type="entry name" value="THAP_Znf"/>
</dbReference>
<evidence type="ECO:0000256" key="4">
    <source>
        <dbReference type="ARBA" id="ARBA00023125"/>
    </source>
</evidence>
<dbReference type="PROSITE" id="PS50950">
    <property type="entry name" value="ZF_THAP"/>
    <property type="match status" value="1"/>
</dbReference>
<evidence type="ECO:0000256" key="3">
    <source>
        <dbReference type="ARBA" id="ARBA00022833"/>
    </source>
</evidence>
<sequence length="832" mass="95315">MPARCVVRWCTNVQKKDTKQSFHRLPFHDVPLMNRWLFNLKISKYTKTSVVCSGHFSVADYKVHTEKKILKEAAVPISFLPKTPPKDFHFLQINNSSSTGEVDETATDTGCNHQVSVQTYNDGVYDTPTTPHKKHDGPKCSRRLIFLTKDQQNKDEITLGPLQEPSINFHEEHSYTYLPSKVAKKRLTNLTVTLERQKREIKSAQQKIRREEIAKCTFHNVKQGRFSDTLNQLISLRGSQSKPKKYPTLTRQFAISMHFYSPHAYNFLREHLTLPNPRTIRTWASYIRGKAGFTDETLIQIKEEVQKSNNVVYACLMFDEMALKRQIDFDGKEVIGYTDLGDLFEVQEDAQLAKEALVFYAKAINASWKYPIGYCLISGLDAETKTIMVMEYIKKLEETGVVTKALTCDGTVTNLTTFKNFGVKTDDSFSCSFTYSYEGAETQSGKIHGILDPAHMLKLFRNLLADVKTIYNGKGQAIEWKYFVRLNEIQKNEGIHCANKLRDRHIYFENQKMKVNLAAQLLSNSVANAMLFLRDSVNFPDFQDVGPTVEFIKMVDKTFDILNSVNIWGKGLKGPITLRNKRTIEENLKVAIDYFYNLYMPDKVTLVANSRRKVPIIGFLLDCHSMISIAEELVWAEEPPLEFLLGRNFSQDHVEKFFSSIRKRSGNNNNPTPFQFRGSYRRCTLGRINPNSLGNCEVKYQDMKPSDALAQEDNFEHLSVLQPLSNYASHVVDYIAGFCAKKIENCINCEECIELLFNADVSHAKDGLILIKDYKDSLKNPSYFLKTICRHAESVIKGLLPLKNDKHLLTKMFVLTLQKEDIPTQCWYGAMA</sequence>
<keyword evidence="4 5" id="KW-0238">DNA-binding</keyword>
<dbReference type="PANTHER" id="PTHR47577">
    <property type="entry name" value="THAP DOMAIN-CONTAINING PROTEIN 6"/>
    <property type="match status" value="1"/>
</dbReference>
<reference evidence="8" key="1">
    <citation type="journal article" date="2023" name="G3 (Bethesda)">
        <title>Whole genome assemblies of Zophobas morio and Tenebrio molitor.</title>
        <authorList>
            <person name="Kaur S."/>
            <person name="Stinson S.A."/>
            <person name="diCenzo G.C."/>
        </authorList>
    </citation>
    <scope>NUCLEOTIDE SEQUENCE</scope>
    <source>
        <strain evidence="8">QUZm001</strain>
    </source>
</reference>
<keyword evidence="3" id="KW-0862">Zinc</keyword>
<dbReference type="PANTHER" id="PTHR47577:SF2">
    <property type="entry name" value="THAP DOMAIN CONTAINING 9"/>
    <property type="match status" value="1"/>
</dbReference>
<keyword evidence="9" id="KW-1185">Reference proteome</keyword>
<organism evidence="8 9">
    <name type="scientific">Zophobas morio</name>
    <dbReference type="NCBI Taxonomy" id="2755281"/>
    <lineage>
        <taxon>Eukaryota</taxon>
        <taxon>Metazoa</taxon>
        <taxon>Ecdysozoa</taxon>
        <taxon>Arthropoda</taxon>
        <taxon>Hexapoda</taxon>
        <taxon>Insecta</taxon>
        <taxon>Pterygota</taxon>
        <taxon>Neoptera</taxon>
        <taxon>Endopterygota</taxon>
        <taxon>Coleoptera</taxon>
        <taxon>Polyphaga</taxon>
        <taxon>Cucujiformia</taxon>
        <taxon>Tenebrionidae</taxon>
        <taxon>Zophobas</taxon>
    </lineage>
</organism>
<dbReference type="Gene3D" id="6.20.210.20">
    <property type="entry name" value="THAP domain"/>
    <property type="match status" value="1"/>
</dbReference>
<dbReference type="InterPro" id="IPR055035">
    <property type="entry name" value="THAP9_C"/>
</dbReference>